<feature type="transmembrane region" description="Helical" evidence="6">
    <location>
        <begin position="223"/>
        <end position="247"/>
    </location>
</feature>
<feature type="transmembrane region" description="Helical" evidence="6">
    <location>
        <begin position="302"/>
        <end position="325"/>
    </location>
</feature>
<dbReference type="AlphaFoldDB" id="A0A840TJ24"/>
<keyword evidence="2" id="KW-1003">Cell membrane</keyword>
<feature type="transmembrane region" description="Helical" evidence="6">
    <location>
        <begin position="21"/>
        <end position="39"/>
    </location>
</feature>
<dbReference type="Proteomes" id="UP000557307">
    <property type="component" value="Unassembled WGS sequence"/>
</dbReference>
<reference evidence="7 8" key="1">
    <citation type="submission" date="2020-08" db="EMBL/GenBank/DDBJ databases">
        <title>Genomic Encyclopedia of Type Strains, Phase IV (KMG-IV): sequencing the most valuable type-strain genomes for metagenomic binning, comparative biology and taxonomic classification.</title>
        <authorList>
            <person name="Goeker M."/>
        </authorList>
    </citation>
    <scope>NUCLEOTIDE SEQUENCE [LARGE SCALE GENOMIC DNA]</scope>
    <source>
        <strain evidence="7 8">DSM 105074</strain>
    </source>
</reference>
<evidence type="ECO:0000256" key="4">
    <source>
        <dbReference type="ARBA" id="ARBA00022989"/>
    </source>
</evidence>
<dbReference type="InterPro" id="IPR022791">
    <property type="entry name" value="L-PG_synthase/AglD"/>
</dbReference>
<evidence type="ECO:0000256" key="5">
    <source>
        <dbReference type="ARBA" id="ARBA00023136"/>
    </source>
</evidence>
<feature type="transmembrane region" description="Helical" evidence="6">
    <location>
        <begin position="134"/>
        <end position="158"/>
    </location>
</feature>
<dbReference type="RefSeq" id="WP_184172721.1">
    <property type="nucleotide sequence ID" value="NZ_JACHGF010000002.1"/>
</dbReference>
<feature type="transmembrane region" description="Helical" evidence="6">
    <location>
        <begin position="59"/>
        <end position="78"/>
    </location>
</feature>
<gene>
    <name evidence="7" type="ORF">HNQ92_001507</name>
</gene>
<evidence type="ECO:0000313" key="7">
    <source>
        <dbReference type="EMBL" id="MBB5283381.1"/>
    </source>
</evidence>
<organism evidence="7 8">
    <name type="scientific">Rhabdobacter roseus</name>
    <dbReference type="NCBI Taxonomy" id="1655419"/>
    <lineage>
        <taxon>Bacteria</taxon>
        <taxon>Pseudomonadati</taxon>
        <taxon>Bacteroidota</taxon>
        <taxon>Cytophagia</taxon>
        <taxon>Cytophagales</taxon>
        <taxon>Cytophagaceae</taxon>
        <taxon>Rhabdobacter</taxon>
    </lineage>
</organism>
<comment type="caution">
    <text evidence="7">The sequence shown here is derived from an EMBL/GenBank/DDBJ whole genome shotgun (WGS) entry which is preliminary data.</text>
</comment>
<keyword evidence="3 6" id="KW-0812">Transmembrane</keyword>
<dbReference type="Pfam" id="PF03706">
    <property type="entry name" value="LPG_synthase_TM"/>
    <property type="match status" value="1"/>
</dbReference>
<evidence type="ECO:0000256" key="6">
    <source>
        <dbReference type="SAM" id="Phobius"/>
    </source>
</evidence>
<feature type="transmembrane region" description="Helical" evidence="6">
    <location>
        <begin position="170"/>
        <end position="191"/>
    </location>
</feature>
<dbReference type="GO" id="GO:0005886">
    <property type="term" value="C:plasma membrane"/>
    <property type="evidence" value="ECO:0007669"/>
    <property type="project" value="UniProtKB-SubCell"/>
</dbReference>
<comment type="subcellular location">
    <subcellularLocation>
        <location evidence="1">Cell membrane</location>
        <topology evidence="1">Multi-pass membrane protein</topology>
    </subcellularLocation>
</comment>
<keyword evidence="8" id="KW-1185">Reference proteome</keyword>
<evidence type="ECO:0000256" key="3">
    <source>
        <dbReference type="ARBA" id="ARBA00022692"/>
    </source>
</evidence>
<name>A0A840TJ24_9BACT</name>
<keyword evidence="5 6" id="KW-0472">Membrane</keyword>
<dbReference type="EMBL" id="JACHGF010000002">
    <property type="protein sequence ID" value="MBB5283381.1"/>
    <property type="molecule type" value="Genomic_DNA"/>
</dbReference>
<protein>
    <submittedName>
        <fullName evidence="7">Uncharacterized membrane protein YbhN (UPF0104 family)</fullName>
    </submittedName>
</protein>
<dbReference type="PANTHER" id="PTHR39087:SF2">
    <property type="entry name" value="UPF0104 MEMBRANE PROTEIN MJ1595"/>
    <property type="match status" value="1"/>
</dbReference>
<evidence type="ECO:0000256" key="1">
    <source>
        <dbReference type="ARBA" id="ARBA00004651"/>
    </source>
</evidence>
<evidence type="ECO:0000313" key="8">
    <source>
        <dbReference type="Proteomes" id="UP000557307"/>
    </source>
</evidence>
<keyword evidence="4 6" id="KW-1133">Transmembrane helix</keyword>
<proteinExistence type="predicted"/>
<dbReference type="PANTHER" id="PTHR39087">
    <property type="entry name" value="UPF0104 MEMBRANE PROTEIN MJ1595"/>
    <property type="match status" value="1"/>
</dbReference>
<evidence type="ECO:0000256" key="2">
    <source>
        <dbReference type="ARBA" id="ARBA00022475"/>
    </source>
</evidence>
<accession>A0A840TJ24</accession>
<sequence>MAQDKQLLLSKEASTRRRLWWLAKAVVTLLILSYLYHTLREEKKGLASLVATFGEVLGGGGWRTLVLMLLLAPVNWAIESLKWQLLARKAVPVTFWEAFRSTLTGLAIGVAVPAQVGDTMGRVASLRSDQRLRAIGAAVVSNGVQFYVSLLAGALSWLALRGTLPLPTSLARLLDGLLAFLLLAGVVVAFFRTQLLRWEPKKPFVAKIASYLRVIGTYRGQELGAALGLGLLRYLIFLGQFLLALYLFDFPLALGQLAACVGLILLAKTLLPALNVLGDLGVREFTALYIFAPFALPAEQVIAATLLVWLVNILGPLVVGVFLIWKYQWRTRYD</sequence>